<protein>
    <submittedName>
        <fullName evidence="6">DNA-binding transcriptional regulator, LysR family</fullName>
    </submittedName>
</protein>
<keyword evidence="4" id="KW-0804">Transcription</keyword>
<dbReference type="FunFam" id="1.10.10.10:FF:000001">
    <property type="entry name" value="LysR family transcriptional regulator"/>
    <property type="match status" value="1"/>
</dbReference>
<evidence type="ECO:0000313" key="7">
    <source>
        <dbReference type="Proteomes" id="UP000199518"/>
    </source>
</evidence>
<dbReference type="EMBL" id="FOQD01000003">
    <property type="protein sequence ID" value="SFH85536.1"/>
    <property type="molecule type" value="Genomic_DNA"/>
</dbReference>
<dbReference type="PRINTS" id="PR00039">
    <property type="entry name" value="HTHLYSR"/>
</dbReference>
<keyword evidence="3 6" id="KW-0238">DNA-binding</keyword>
<evidence type="ECO:0000313" key="6">
    <source>
        <dbReference type="EMBL" id="SFH85536.1"/>
    </source>
</evidence>
<evidence type="ECO:0000256" key="3">
    <source>
        <dbReference type="ARBA" id="ARBA00023125"/>
    </source>
</evidence>
<keyword evidence="2" id="KW-0805">Transcription regulation</keyword>
<dbReference type="Proteomes" id="UP000199518">
    <property type="component" value="Unassembled WGS sequence"/>
</dbReference>
<dbReference type="GO" id="GO:0003677">
    <property type="term" value="F:DNA binding"/>
    <property type="evidence" value="ECO:0007669"/>
    <property type="project" value="UniProtKB-KW"/>
</dbReference>
<dbReference type="GO" id="GO:0003700">
    <property type="term" value="F:DNA-binding transcription factor activity"/>
    <property type="evidence" value="ECO:0007669"/>
    <property type="project" value="InterPro"/>
</dbReference>
<dbReference type="InterPro" id="IPR036388">
    <property type="entry name" value="WH-like_DNA-bd_sf"/>
</dbReference>
<feature type="domain" description="HTH lysR-type" evidence="5">
    <location>
        <begin position="1"/>
        <end position="58"/>
    </location>
</feature>
<dbReference type="PANTHER" id="PTHR30419:SF8">
    <property type="entry name" value="NITROGEN ASSIMILATION TRANSCRIPTIONAL ACTIVATOR-RELATED"/>
    <property type="match status" value="1"/>
</dbReference>
<dbReference type="STRING" id="1576369.SAMN05421753_103220"/>
<dbReference type="CDD" id="cd05466">
    <property type="entry name" value="PBP2_LTTR_substrate"/>
    <property type="match status" value="1"/>
</dbReference>
<gene>
    <name evidence="6" type="ORF">SAMN05421753_103220</name>
</gene>
<dbReference type="SUPFAM" id="SSF46785">
    <property type="entry name" value="Winged helix' DNA-binding domain"/>
    <property type="match status" value="1"/>
</dbReference>
<dbReference type="InterPro" id="IPR000847">
    <property type="entry name" value="LysR_HTH_N"/>
</dbReference>
<dbReference type="Pfam" id="PF00126">
    <property type="entry name" value="HTH_1"/>
    <property type="match status" value="1"/>
</dbReference>
<evidence type="ECO:0000256" key="2">
    <source>
        <dbReference type="ARBA" id="ARBA00023015"/>
    </source>
</evidence>
<sequence>MNLRNTEIFCDIATHRSFSKAAVARQISQPAVSQALQQLEDDIGVTLVDRSKRPIELTAAGTIYFERCQKWLLDYRAIEDAVHQFSGRVAGKVRVASIYSVGLLQMSSYVARIREDYPDIELHLDYAHPDAIYSRLLRDEVDLGIVSFPRDGGEIGSIPWQDQEMAVAVSPAHPLGARNQVSVKELDGLDFVAFSADLTIRRKTEKLLKMADVSVNVTHQFDNVETIKRAVEIDLGVAILPLPTLRRELEFGTLHAARFSDVKFVRPLGIVHKRHKHLSRAAEKFVEILHEDPGDGSPVQRQVAVGGLV</sequence>
<comment type="similarity">
    <text evidence="1">Belongs to the LysR transcriptional regulatory family.</text>
</comment>
<dbReference type="PANTHER" id="PTHR30419">
    <property type="entry name" value="HTH-TYPE TRANSCRIPTIONAL REGULATOR YBHD"/>
    <property type="match status" value="1"/>
</dbReference>
<dbReference type="InterPro" id="IPR050950">
    <property type="entry name" value="HTH-type_LysR_regulators"/>
</dbReference>
<dbReference type="Gene3D" id="3.40.190.290">
    <property type="match status" value="1"/>
</dbReference>
<reference evidence="7" key="1">
    <citation type="submission" date="2016-10" db="EMBL/GenBank/DDBJ databases">
        <authorList>
            <person name="Varghese N."/>
            <person name="Submissions S."/>
        </authorList>
    </citation>
    <scope>NUCLEOTIDE SEQUENCE [LARGE SCALE GENOMIC DNA]</scope>
    <source>
        <strain evidence="7">DSM 26348</strain>
    </source>
</reference>
<keyword evidence="7" id="KW-1185">Reference proteome</keyword>
<proteinExistence type="inferred from homology"/>
<dbReference type="SUPFAM" id="SSF53850">
    <property type="entry name" value="Periplasmic binding protein-like II"/>
    <property type="match status" value="1"/>
</dbReference>
<evidence type="ECO:0000256" key="4">
    <source>
        <dbReference type="ARBA" id="ARBA00023163"/>
    </source>
</evidence>
<organism evidence="6 7">
    <name type="scientific">Planctomicrobium piriforme</name>
    <dbReference type="NCBI Taxonomy" id="1576369"/>
    <lineage>
        <taxon>Bacteria</taxon>
        <taxon>Pseudomonadati</taxon>
        <taxon>Planctomycetota</taxon>
        <taxon>Planctomycetia</taxon>
        <taxon>Planctomycetales</taxon>
        <taxon>Planctomycetaceae</taxon>
        <taxon>Planctomicrobium</taxon>
    </lineage>
</organism>
<evidence type="ECO:0000256" key="1">
    <source>
        <dbReference type="ARBA" id="ARBA00009437"/>
    </source>
</evidence>
<dbReference type="Gene3D" id="1.10.10.10">
    <property type="entry name" value="Winged helix-like DNA-binding domain superfamily/Winged helix DNA-binding domain"/>
    <property type="match status" value="1"/>
</dbReference>
<name>A0A1I3DFW2_9PLAN</name>
<accession>A0A1I3DFW2</accession>
<dbReference type="InterPro" id="IPR005119">
    <property type="entry name" value="LysR_subst-bd"/>
</dbReference>
<dbReference type="GO" id="GO:0005829">
    <property type="term" value="C:cytosol"/>
    <property type="evidence" value="ECO:0007669"/>
    <property type="project" value="TreeGrafter"/>
</dbReference>
<evidence type="ECO:0000259" key="5">
    <source>
        <dbReference type="PROSITE" id="PS50931"/>
    </source>
</evidence>
<dbReference type="PROSITE" id="PS50931">
    <property type="entry name" value="HTH_LYSR"/>
    <property type="match status" value="1"/>
</dbReference>
<dbReference type="AlphaFoldDB" id="A0A1I3DFW2"/>
<dbReference type="Pfam" id="PF03466">
    <property type="entry name" value="LysR_substrate"/>
    <property type="match status" value="1"/>
</dbReference>
<dbReference type="InterPro" id="IPR036390">
    <property type="entry name" value="WH_DNA-bd_sf"/>
</dbReference>